<proteinExistence type="predicted"/>
<accession>A0A484P1T9</accession>
<feature type="region of interest" description="Disordered" evidence="1">
    <location>
        <begin position="25"/>
        <end position="54"/>
    </location>
</feature>
<gene>
    <name evidence="2" type="ORF">AMP9_3502</name>
</gene>
<dbReference type="AlphaFoldDB" id="A0A484P1T9"/>
<dbReference type="Pfam" id="PF09485">
    <property type="entry name" value="CRISPR_Cse2"/>
    <property type="match status" value="1"/>
</dbReference>
<dbReference type="InterPro" id="IPR013382">
    <property type="entry name" value="CRISPR-assoc_prot_Cse2"/>
</dbReference>
<name>A0A484P1T9_9ZZZZ</name>
<sequence length="228" mass="26247">MKERPYLDEVQRRWVRDWWRALQPMPKPAAPKGEEQGDDNAPEEPGKTVPLRRSLAGLGRKARAELRRCPDVQALLMEAATYRLSDHLLKLEKEKAFPRFNDDHAAVALVAGVLAHVWEDLGNKTSLPAALGSTKESERPLLSQMRFQRLLRTRNVDDFYRQLVRAVKLADNKADIAVLANDILAWHCEQHQALPDPNHRLHSRWARDYYLQPQERAAHETANSENQE</sequence>
<dbReference type="InterPro" id="IPR038287">
    <property type="entry name" value="Cse2_sf"/>
</dbReference>
<dbReference type="Gene3D" id="1.10.520.40">
    <property type="entry name" value="CRISPR-associated protein Cse2"/>
    <property type="match status" value="1"/>
</dbReference>
<protein>
    <submittedName>
        <fullName evidence="2">CRISPR-associated protein, Cse2 family</fullName>
    </submittedName>
</protein>
<dbReference type="EMBL" id="CAADHY010000014">
    <property type="protein sequence ID" value="VFR19868.1"/>
    <property type="molecule type" value="Genomic_DNA"/>
</dbReference>
<evidence type="ECO:0000313" key="2">
    <source>
        <dbReference type="EMBL" id="VFR19868.1"/>
    </source>
</evidence>
<organism evidence="2">
    <name type="scientific">plant metagenome</name>
    <dbReference type="NCBI Taxonomy" id="1297885"/>
    <lineage>
        <taxon>unclassified sequences</taxon>
        <taxon>metagenomes</taxon>
        <taxon>organismal metagenomes</taxon>
    </lineage>
</organism>
<dbReference type="CDD" id="cd09731">
    <property type="entry name" value="Cse2_I-E"/>
    <property type="match status" value="1"/>
</dbReference>
<reference evidence="2" key="1">
    <citation type="submission" date="2019-03" db="EMBL/GenBank/DDBJ databases">
        <authorList>
            <person name="Danneels B."/>
        </authorList>
    </citation>
    <scope>NUCLEOTIDE SEQUENCE</scope>
</reference>
<dbReference type="NCBIfam" id="TIGR02548">
    <property type="entry name" value="casB_cse2"/>
    <property type="match status" value="1"/>
</dbReference>
<evidence type="ECO:0000256" key="1">
    <source>
        <dbReference type="SAM" id="MobiDB-lite"/>
    </source>
</evidence>